<dbReference type="EnsemblMetazoa" id="XM_021040570.2">
    <property type="protein sequence ID" value="XP_020896229.2"/>
    <property type="gene ID" value="LOC110235142"/>
</dbReference>
<proteinExistence type="predicted"/>
<accession>A0A913WYS4</accession>
<evidence type="ECO:0000313" key="2">
    <source>
        <dbReference type="EnsemblMetazoa" id="XP_020896229.2"/>
    </source>
</evidence>
<evidence type="ECO:0000313" key="3">
    <source>
        <dbReference type="Proteomes" id="UP000887567"/>
    </source>
</evidence>
<evidence type="ECO:0000256" key="1">
    <source>
        <dbReference type="SAM" id="MobiDB-lite"/>
    </source>
</evidence>
<dbReference type="GeneID" id="110235142"/>
<protein>
    <submittedName>
        <fullName evidence="2">Uncharacterized protein</fullName>
    </submittedName>
</protein>
<keyword evidence="3" id="KW-1185">Reference proteome</keyword>
<sequence>MSWASLHLSPILRRRTFPSNGQLSEREESENEEIKGADSPDGLSSPEYSGSPRLGGKPRKEDSKLQNKVFYKRSMSLDKAGWSLSSLKLPKTKEKRSRSLIVGDNKRLWSPMLKLKEIRERGVADSLTVQRVLESPVVRVNGEDFSKNNVGDSAAVSIETISSIDETETEEEEEENFNFPFIPGRTYLLSITTVMCDKSIVCAYVSYVRTYSCSVPDIS</sequence>
<dbReference type="RefSeq" id="XP_020896229.2">
    <property type="nucleotide sequence ID" value="XM_021040570.2"/>
</dbReference>
<reference evidence="2" key="1">
    <citation type="submission" date="2022-11" db="UniProtKB">
        <authorList>
            <consortium name="EnsemblMetazoa"/>
        </authorList>
    </citation>
    <scope>IDENTIFICATION</scope>
</reference>
<organism evidence="2 3">
    <name type="scientific">Exaiptasia diaphana</name>
    <name type="common">Tropical sea anemone</name>
    <name type="synonym">Aiptasia pulchella</name>
    <dbReference type="NCBI Taxonomy" id="2652724"/>
    <lineage>
        <taxon>Eukaryota</taxon>
        <taxon>Metazoa</taxon>
        <taxon>Cnidaria</taxon>
        <taxon>Anthozoa</taxon>
        <taxon>Hexacorallia</taxon>
        <taxon>Actiniaria</taxon>
        <taxon>Aiptasiidae</taxon>
        <taxon>Exaiptasia</taxon>
    </lineage>
</organism>
<dbReference type="AlphaFoldDB" id="A0A913WYS4"/>
<name>A0A913WYS4_EXADI</name>
<dbReference type="KEGG" id="epa:110235142"/>
<dbReference type="Proteomes" id="UP000887567">
    <property type="component" value="Unplaced"/>
</dbReference>
<feature type="region of interest" description="Disordered" evidence="1">
    <location>
        <begin position="1"/>
        <end position="66"/>
    </location>
</feature>